<dbReference type="InterPro" id="IPR011006">
    <property type="entry name" value="CheY-like_superfamily"/>
</dbReference>
<name>A0A1I4K1H4_9HYPH</name>
<dbReference type="PANTHER" id="PTHR44591:SF3">
    <property type="entry name" value="RESPONSE REGULATORY DOMAIN-CONTAINING PROTEIN"/>
    <property type="match status" value="1"/>
</dbReference>
<accession>A0A1I4K1H4</accession>
<dbReference type="PANTHER" id="PTHR44591">
    <property type="entry name" value="STRESS RESPONSE REGULATOR PROTEIN 1"/>
    <property type="match status" value="1"/>
</dbReference>
<keyword evidence="2" id="KW-0805">Transcription regulation</keyword>
<evidence type="ECO:0000259" key="5">
    <source>
        <dbReference type="PROSITE" id="PS50110"/>
    </source>
</evidence>
<keyword evidence="7" id="KW-1185">Reference proteome</keyword>
<protein>
    <submittedName>
        <fullName evidence="6">Response regulator receiver domain-containing protein</fullName>
    </submittedName>
</protein>
<organism evidence="6 7">
    <name type="scientific">Methylorubrum salsuginis</name>
    <dbReference type="NCBI Taxonomy" id="414703"/>
    <lineage>
        <taxon>Bacteria</taxon>
        <taxon>Pseudomonadati</taxon>
        <taxon>Pseudomonadota</taxon>
        <taxon>Alphaproteobacteria</taxon>
        <taxon>Hyphomicrobiales</taxon>
        <taxon>Methylobacteriaceae</taxon>
        <taxon>Methylorubrum</taxon>
    </lineage>
</organism>
<feature type="domain" description="Response regulatory" evidence="5">
    <location>
        <begin position="1"/>
        <end position="97"/>
    </location>
</feature>
<dbReference type="InterPro" id="IPR001789">
    <property type="entry name" value="Sig_transdc_resp-reg_receiver"/>
</dbReference>
<dbReference type="SUPFAM" id="SSF52172">
    <property type="entry name" value="CheY-like"/>
    <property type="match status" value="1"/>
</dbReference>
<dbReference type="Gene3D" id="3.40.50.2300">
    <property type="match status" value="1"/>
</dbReference>
<evidence type="ECO:0000256" key="4">
    <source>
        <dbReference type="PROSITE-ProRule" id="PRU00169"/>
    </source>
</evidence>
<dbReference type="PROSITE" id="PS50110">
    <property type="entry name" value="RESPONSE_REGULATORY"/>
    <property type="match status" value="1"/>
</dbReference>
<dbReference type="AlphaFoldDB" id="A0A1I4K1H4"/>
<evidence type="ECO:0000313" key="6">
    <source>
        <dbReference type="EMBL" id="SFL72662.1"/>
    </source>
</evidence>
<keyword evidence="1 4" id="KW-0597">Phosphoprotein</keyword>
<dbReference type="EMBL" id="FOSV01000022">
    <property type="protein sequence ID" value="SFL72662.1"/>
    <property type="molecule type" value="Genomic_DNA"/>
</dbReference>
<dbReference type="Proteomes" id="UP000198804">
    <property type="component" value="Unassembled WGS sequence"/>
</dbReference>
<evidence type="ECO:0000256" key="1">
    <source>
        <dbReference type="ARBA" id="ARBA00022553"/>
    </source>
</evidence>
<gene>
    <name evidence="6" type="ORF">SAMN04488125_12262</name>
</gene>
<keyword evidence="3" id="KW-0804">Transcription</keyword>
<dbReference type="Pfam" id="PF00072">
    <property type="entry name" value="Response_reg"/>
    <property type="match status" value="1"/>
</dbReference>
<dbReference type="InterPro" id="IPR050595">
    <property type="entry name" value="Bact_response_regulator"/>
</dbReference>
<reference evidence="7" key="1">
    <citation type="submission" date="2016-10" db="EMBL/GenBank/DDBJ databases">
        <authorList>
            <person name="Varghese N."/>
            <person name="Submissions S."/>
        </authorList>
    </citation>
    <scope>NUCLEOTIDE SEQUENCE [LARGE SCALE GENOMIC DNA]</scope>
    <source>
        <strain evidence="7">CGMCC 1.6474</strain>
    </source>
</reference>
<feature type="modified residue" description="4-aspartylphosphate" evidence="4">
    <location>
        <position position="34"/>
    </location>
</feature>
<evidence type="ECO:0000313" key="7">
    <source>
        <dbReference type="Proteomes" id="UP000198804"/>
    </source>
</evidence>
<dbReference type="STRING" id="414703.SAMN04488125_12262"/>
<dbReference type="GO" id="GO:0000160">
    <property type="term" value="P:phosphorelay signal transduction system"/>
    <property type="evidence" value="ECO:0007669"/>
    <property type="project" value="InterPro"/>
</dbReference>
<sequence length="99" mass="11042">MLDALGFDVLEACHAREAIQHLEDRHGVALLYTDVRMPGSMCGRQLAHVCAERWPETRIIVCSSCDRSEAAQLPQTAHFIPKPCAEKLVRSALKALHIH</sequence>
<evidence type="ECO:0000256" key="3">
    <source>
        <dbReference type="ARBA" id="ARBA00023163"/>
    </source>
</evidence>
<evidence type="ECO:0000256" key="2">
    <source>
        <dbReference type="ARBA" id="ARBA00023015"/>
    </source>
</evidence>
<proteinExistence type="predicted"/>